<accession>N9F627</accession>
<comment type="caution">
    <text evidence="1">The sequence shown here is derived from an EMBL/GenBank/DDBJ whole genome shotgun (WGS) entry which is preliminary data.</text>
</comment>
<evidence type="ECO:0000313" key="1">
    <source>
        <dbReference type="EMBL" id="ENW02755.1"/>
    </source>
</evidence>
<name>N9F627_9GAMM</name>
<dbReference type="HOGENOM" id="CLU_2766410_0_0_6"/>
<dbReference type="Proteomes" id="UP000018417">
    <property type="component" value="Unassembled WGS sequence"/>
</dbReference>
<dbReference type="AlphaFoldDB" id="N9F627"/>
<gene>
    <name evidence="1" type="ORF">F934_02929</name>
</gene>
<dbReference type="EMBL" id="APQK01000017">
    <property type="protein sequence ID" value="ENW02755.1"/>
    <property type="molecule type" value="Genomic_DNA"/>
</dbReference>
<reference evidence="1 2" key="1">
    <citation type="submission" date="2013-02" db="EMBL/GenBank/DDBJ databases">
        <title>The Genome Sequence of Acinetobacter beijerinckii ANC 3835.</title>
        <authorList>
            <consortium name="The Broad Institute Genome Sequencing Platform"/>
            <consortium name="The Broad Institute Genome Sequencing Center for Infectious Disease"/>
            <person name="Cerqueira G."/>
            <person name="Feldgarden M."/>
            <person name="Courvalin P."/>
            <person name="Perichon B."/>
            <person name="Grillot-Courvalin C."/>
            <person name="Clermont D."/>
            <person name="Rocha E."/>
            <person name="Yoon E.-J."/>
            <person name="Nemec A."/>
            <person name="Walker B."/>
            <person name="Young S.K."/>
            <person name="Zeng Q."/>
            <person name="Gargeya S."/>
            <person name="Fitzgerald M."/>
            <person name="Haas B."/>
            <person name="Abouelleil A."/>
            <person name="Alvarado L."/>
            <person name="Arachchi H.M."/>
            <person name="Berlin A.M."/>
            <person name="Chapman S.B."/>
            <person name="Dewar J."/>
            <person name="Goldberg J."/>
            <person name="Griggs A."/>
            <person name="Gujja S."/>
            <person name="Hansen M."/>
            <person name="Howarth C."/>
            <person name="Imamovic A."/>
            <person name="Larimer J."/>
            <person name="McCowan C."/>
            <person name="Murphy C."/>
            <person name="Neiman D."/>
            <person name="Pearson M."/>
            <person name="Priest M."/>
            <person name="Roberts A."/>
            <person name="Saif S."/>
            <person name="Shea T."/>
            <person name="Sisk P."/>
            <person name="Sykes S."/>
            <person name="Wortman J."/>
            <person name="Nusbaum C."/>
            <person name="Birren B."/>
        </authorList>
    </citation>
    <scope>NUCLEOTIDE SEQUENCE [LARGE SCALE GENOMIC DNA]</scope>
    <source>
        <strain evidence="1 2">ANC 3835</strain>
    </source>
</reference>
<evidence type="ECO:0000313" key="2">
    <source>
        <dbReference type="Proteomes" id="UP000018417"/>
    </source>
</evidence>
<protein>
    <submittedName>
        <fullName evidence="1">Uncharacterized protein</fullName>
    </submittedName>
</protein>
<organism evidence="1 2">
    <name type="scientific">Acinetobacter beijerinckii ANC 3835</name>
    <dbReference type="NCBI Taxonomy" id="1217649"/>
    <lineage>
        <taxon>Bacteria</taxon>
        <taxon>Pseudomonadati</taxon>
        <taxon>Pseudomonadota</taxon>
        <taxon>Gammaproteobacteria</taxon>
        <taxon>Moraxellales</taxon>
        <taxon>Moraxellaceae</taxon>
        <taxon>Acinetobacter</taxon>
    </lineage>
</organism>
<sequence>MTSIQAKALCLFRQNDKVLLAKAYDTNKDEHFSDRSVVVLNLGKHLFRQLKERSWKKFINRLFIQNCWV</sequence>
<proteinExistence type="predicted"/>